<proteinExistence type="predicted"/>
<protein>
    <submittedName>
        <fullName evidence="2">Rrf2 family transcriptional regulator</fullName>
    </submittedName>
</protein>
<sequence length="152" mass="16830">MRLTRYTDYAMRVLMHLGAREDELSSIAEIARAYGISQNHLMKVVQDLGKAGYVATQRGRGGGIRLARPAIDINLGAVVRHTEEGFDLVDCDDCLIAPACSLPRVLNEAVQAFLAVLDRYTLEDILVRRRDLRSLFGMATEPDAPLCADRAQ</sequence>
<organism evidence="2 3">
    <name type="scientific">Sphingomonas oryzagri</name>
    <dbReference type="NCBI Taxonomy" id="3042314"/>
    <lineage>
        <taxon>Bacteria</taxon>
        <taxon>Pseudomonadati</taxon>
        <taxon>Pseudomonadota</taxon>
        <taxon>Alphaproteobacteria</taxon>
        <taxon>Sphingomonadales</taxon>
        <taxon>Sphingomonadaceae</taxon>
        <taxon>Sphingomonas</taxon>
    </lineage>
</organism>
<gene>
    <name evidence="2" type="ORF">QGN17_17335</name>
</gene>
<dbReference type="Pfam" id="PF02082">
    <property type="entry name" value="Rrf2"/>
    <property type="match status" value="1"/>
</dbReference>
<keyword evidence="3" id="KW-1185">Reference proteome</keyword>
<dbReference type="InterPro" id="IPR000944">
    <property type="entry name" value="Tscrpt_reg_Rrf2"/>
</dbReference>
<dbReference type="Proteomes" id="UP001160625">
    <property type="component" value="Unassembled WGS sequence"/>
</dbReference>
<dbReference type="NCBIfam" id="TIGR00738">
    <property type="entry name" value="rrf2_super"/>
    <property type="match status" value="1"/>
</dbReference>
<dbReference type="InterPro" id="IPR036388">
    <property type="entry name" value="WH-like_DNA-bd_sf"/>
</dbReference>
<comment type="caution">
    <text evidence="2">The sequence shown here is derived from an EMBL/GenBank/DDBJ whole genome shotgun (WGS) entry which is preliminary data.</text>
</comment>
<dbReference type="PANTHER" id="PTHR33221:SF4">
    <property type="entry name" value="HTH-TYPE TRANSCRIPTIONAL REPRESSOR NSRR"/>
    <property type="match status" value="1"/>
</dbReference>
<accession>A0ABT6N5X2</accession>
<dbReference type="EMBL" id="JARYGZ010000003">
    <property type="protein sequence ID" value="MDH7640500.1"/>
    <property type="molecule type" value="Genomic_DNA"/>
</dbReference>
<keyword evidence="1" id="KW-0238">DNA-binding</keyword>
<dbReference type="SUPFAM" id="SSF46785">
    <property type="entry name" value="Winged helix' DNA-binding domain"/>
    <property type="match status" value="1"/>
</dbReference>
<name>A0ABT6N5X2_9SPHN</name>
<dbReference type="RefSeq" id="WP_281045859.1">
    <property type="nucleotide sequence ID" value="NZ_JARYGZ010000003.1"/>
</dbReference>
<evidence type="ECO:0000313" key="3">
    <source>
        <dbReference type="Proteomes" id="UP001160625"/>
    </source>
</evidence>
<dbReference type="PROSITE" id="PS51197">
    <property type="entry name" value="HTH_RRF2_2"/>
    <property type="match status" value="1"/>
</dbReference>
<dbReference type="InterPro" id="IPR030489">
    <property type="entry name" value="TR_Rrf2-type_CS"/>
</dbReference>
<dbReference type="InterPro" id="IPR036390">
    <property type="entry name" value="WH_DNA-bd_sf"/>
</dbReference>
<dbReference type="Gene3D" id="1.10.10.10">
    <property type="entry name" value="Winged helix-like DNA-binding domain superfamily/Winged helix DNA-binding domain"/>
    <property type="match status" value="1"/>
</dbReference>
<evidence type="ECO:0000256" key="1">
    <source>
        <dbReference type="ARBA" id="ARBA00023125"/>
    </source>
</evidence>
<evidence type="ECO:0000313" key="2">
    <source>
        <dbReference type="EMBL" id="MDH7640500.1"/>
    </source>
</evidence>
<reference evidence="2" key="1">
    <citation type="submission" date="2023-04" db="EMBL/GenBank/DDBJ databases">
        <title>Sphingomonas sp. MAHUQ-71 isolated from rice field.</title>
        <authorList>
            <person name="Huq M.A."/>
        </authorList>
    </citation>
    <scope>NUCLEOTIDE SEQUENCE</scope>
    <source>
        <strain evidence="2">MAHUQ-71</strain>
    </source>
</reference>
<dbReference type="PANTHER" id="PTHR33221">
    <property type="entry name" value="WINGED HELIX-TURN-HELIX TRANSCRIPTIONAL REGULATOR, RRF2 FAMILY"/>
    <property type="match status" value="1"/>
</dbReference>
<dbReference type="PROSITE" id="PS01332">
    <property type="entry name" value="HTH_RRF2_1"/>
    <property type="match status" value="1"/>
</dbReference>